<comment type="caution">
    <text evidence="2">The sequence shown here is derived from an EMBL/GenBank/DDBJ whole genome shotgun (WGS) entry which is preliminary data.</text>
</comment>
<proteinExistence type="predicted"/>
<evidence type="ECO:0000313" key="3">
    <source>
        <dbReference type="Proteomes" id="UP001642540"/>
    </source>
</evidence>
<dbReference type="EMBL" id="CAXLJM020000075">
    <property type="protein sequence ID" value="CAL8128553.1"/>
    <property type="molecule type" value="Genomic_DNA"/>
</dbReference>
<feature type="compositionally biased region" description="Polar residues" evidence="1">
    <location>
        <begin position="9"/>
        <end position="27"/>
    </location>
</feature>
<evidence type="ECO:0000313" key="2">
    <source>
        <dbReference type="EMBL" id="CAL8128553.1"/>
    </source>
</evidence>
<evidence type="ECO:0000256" key="1">
    <source>
        <dbReference type="SAM" id="MobiDB-lite"/>
    </source>
</evidence>
<accession>A0ABP1RHR5</accession>
<keyword evidence="3" id="KW-1185">Reference proteome</keyword>
<name>A0ABP1RHR5_9HEXA</name>
<gene>
    <name evidence="2" type="ORF">ODALV1_LOCUS22319</name>
</gene>
<protein>
    <submittedName>
        <fullName evidence="2">Uncharacterized protein</fullName>
    </submittedName>
</protein>
<dbReference type="Proteomes" id="UP001642540">
    <property type="component" value="Unassembled WGS sequence"/>
</dbReference>
<reference evidence="2 3" key="1">
    <citation type="submission" date="2024-08" db="EMBL/GenBank/DDBJ databases">
        <authorList>
            <person name="Cucini C."/>
            <person name="Frati F."/>
        </authorList>
    </citation>
    <scope>NUCLEOTIDE SEQUENCE [LARGE SCALE GENOMIC DNA]</scope>
</reference>
<organism evidence="2 3">
    <name type="scientific">Orchesella dallaii</name>
    <dbReference type="NCBI Taxonomy" id="48710"/>
    <lineage>
        <taxon>Eukaryota</taxon>
        <taxon>Metazoa</taxon>
        <taxon>Ecdysozoa</taxon>
        <taxon>Arthropoda</taxon>
        <taxon>Hexapoda</taxon>
        <taxon>Collembola</taxon>
        <taxon>Entomobryomorpha</taxon>
        <taxon>Entomobryoidea</taxon>
        <taxon>Orchesellidae</taxon>
        <taxon>Orchesellinae</taxon>
        <taxon>Orchesella</taxon>
    </lineage>
</organism>
<feature type="region of interest" description="Disordered" evidence="1">
    <location>
        <begin position="1"/>
        <end position="45"/>
    </location>
</feature>
<sequence length="240" mass="27617">MSRRRLSLATINLENETNQEADSTTPVQRFVDNDETNSSYSEDRSSRTERIFHVVIDVGPQGPTLHSTFPKSPGICSKVKVWLQTCTDTSICFNGKYQVSKRLKRKMNQLQRMLNSSCDRSYLETYFLYANLSGVSPFRFGKENQQVVWLKKGPYYVVNLLATFDTVRILKNLILSMIDAHEDRSSEIRLYLLNLKTGANIMLRIGLFLSFKFQSAKYAKVLQTIRGSVYTKHLYIVKVS</sequence>